<dbReference type="SUPFAM" id="SSF55957">
    <property type="entry name" value="Phosphoglucomutase, C-terminal domain"/>
    <property type="match status" value="1"/>
</dbReference>
<dbReference type="GO" id="GO:0005975">
    <property type="term" value="P:carbohydrate metabolic process"/>
    <property type="evidence" value="ECO:0007669"/>
    <property type="project" value="InterPro"/>
</dbReference>
<dbReference type="Proteomes" id="UP000056109">
    <property type="component" value="Chromosome I"/>
</dbReference>
<dbReference type="CDD" id="cd03088">
    <property type="entry name" value="ManB"/>
    <property type="match status" value="1"/>
</dbReference>
<evidence type="ECO:0000313" key="13">
    <source>
        <dbReference type="Proteomes" id="UP000056109"/>
    </source>
</evidence>
<evidence type="ECO:0000313" key="12">
    <source>
        <dbReference type="EMBL" id="CEF41814.1"/>
    </source>
</evidence>
<feature type="domain" description="Alpha-D-phosphohexomutase alpha/beta/alpha" evidence="9">
    <location>
        <begin position="13"/>
        <end position="133"/>
    </location>
</feature>
<evidence type="ECO:0000256" key="5">
    <source>
        <dbReference type="ARBA" id="ARBA00022842"/>
    </source>
</evidence>
<keyword evidence="5 7" id="KW-0460">Magnesium</keyword>
<dbReference type="InterPro" id="IPR005845">
    <property type="entry name" value="A-D-PHexomutase_a/b/a-II"/>
</dbReference>
<dbReference type="KEGG" id="asz:ASN_2528"/>
<evidence type="ECO:0000256" key="2">
    <source>
        <dbReference type="ARBA" id="ARBA00010231"/>
    </source>
</evidence>
<comment type="cofactor">
    <cofactor evidence="1">
        <name>Mg(2+)</name>
        <dbReference type="ChEBI" id="CHEBI:18420"/>
    </cofactor>
</comment>
<feature type="domain" description="Alpha-D-phosphohexomutase C-terminal" evidence="8">
    <location>
        <begin position="435"/>
        <end position="476"/>
    </location>
</feature>
<dbReference type="Pfam" id="PF00408">
    <property type="entry name" value="PGM_PMM_IV"/>
    <property type="match status" value="1"/>
</dbReference>
<dbReference type="EC" id="5.4.2.8" evidence="12"/>
<keyword evidence="6 12" id="KW-0413">Isomerase</keyword>
<dbReference type="Pfam" id="PF02878">
    <property type="entry name" value="PGM_PMM_I"/>
    <property type="match status" value="1"/>
</dbReference>
<dbReference type="Gene3D" id="3.40.120.10">
    <property type="entry name" value="Alpha-D-Glucose-1,6-Bisphosphate, subunit A, domain 3"/>
    <property type="match status" value="3"/>
</dbReference>
<feature type="domain" description="Alpha-D-phosphohexomutase alpha/beta/alpha" evidence="10">
    <location>
        <begin position="170"/>
        <end position="266"/>
    </location>
</feature>
<proteinExistence type="inferred from homology"/>
<keyword evidence="4 7" id="KW-0479">Metal-binding</keyword>
<feature type="domain" description="Alpha-D-phosphohexomutase alpha/beta/alpha" evidence="11">
    <location>
        <begin position="271"/>
        <end position="390"/>
    </location>
</feature>
<sequence>MKISQWMEQSGVVFGTSGARGLADNMSDMVCFAYTMGYLQHLATIGEFSPHTMVAVAGDLRPSTPRIMGACIAAIKYMGGEPVFCGFVPSPTLCHYAFSLRIPSLMVTGSHIPADRNGIKFNRAQGEFLKDDELAMRDQNIELPEEMFNVNGKLIKPVAFPPVTNIIPSFIARYRDFFGADALSGLCLGVYQHSAVGRDVLTDIVEALGGEAIPLGRSKNFVAVDTEAVRPEDVSLANQWAAQGKFDAILTTDGDSDRPLLADKHGNWLRGDILGILAARFLQAASVTTPISSNTALEKSEFARHTQRTRIGSPFVVAEMMKAAAAGIVPAVGYEANGGFLLGTNVTFEERTLSALPTRDSVLPMICALVAARREQHGLAGLVENLPPRFTQSDRLADMPTERSLSHLALLQENPDESLENLGFSKICGLLAHIDKTDGIRMTFRNSDIVHLRPSGNAPELRIYVETSSPERTEELLRIGMKILEKWRNPSTEKQFLTS</sequence>
<evidence type="ECO:0000256" key="3">
    <source>
        <dbReference type="ARBA" id="ARBA00022553"/>
    </source>
</evidence>
<protein>
    <submittedName>
        <fullName evidence="12">Phosphomannomutase</fullName>
        <ecNumber evidence="12">5.4.2.8</ecNumber>
    </submittedName>
</protein>
<evidence type="ECO:0000256" key="4">
    <source>
        <dbReference type="ARBA" id="ARBA00022723"/>
    </source>
</evidence>
<evidence type="ECO:0000259" key="11">
    <source>
        <dbReference type="Pfam" id="PF02880"/>
    </source>
</evidence>
<dbReference type="InterPro" id="IPR016066">
    <property type="entry name" value="A-D-PHexomutase_CS"/>
</dbReference>
<name>A0A0U5EXR8_9PROT</name>
<evidence type="ECO:0000259" key="9">
    <source>
        <dbReference type="Pfam" id="PF02878"/>
    </source>
</evidence>
<dbReference type="Pfam" id="PF02879">
    <property type="entry name" value="PGM_PMM_II"/>
    <property type="match status" value="1"/>
</dbReference>
<dbReference type="InterPro" id="IPR036900">
    <property type="entry name" value="A-D-PHexomutase_C_sf"/>
</dbReference>
<dbReference type="Gene3D" id="3.30.310.50">
    <property type="entry name" value="Alpha-D-phosphohexomutase, C-terminal domain"/>
    <property type="match status" value="1"/>
</dbReference>
<keyword evidence="13" id="KW-1185">Reference proteome</keyword>
<dbReference type="PANTHER" id="PTHR42946">
    <property type="entry name" value="PHOSPHOHEXOSE MUTASE"/>
    <property type="match status" value="1"/>
</dbReference>
<reference evidence="13" key="1">
    <citation type="submission" date="2014-09" db="EMBL/GenBank/DDBJ databases">
        <authorList>
            <person name="Illeghems K.G."/>
        </authorList>
    </citation>
    <scope>NUCLEOTIDE SEQUENCE [LARGE SCALE GENOMIC DNA]</scope>
    <source>
        <strain evidence="13">108B</strain>
    </source>
</reference>
<dbReference type="SUPFAM" id="SSF53738">
    <property type="entry name" value="Phosphoglucomutase, first 3 domains"/>
    <property type="match status" value="3"/>
</dbReference>
<evidence type="ECO:0000256" key="6">
    <source>
        <dbReference type="ARBA" id="ARBA00023235"/>
    </source>
</evidence>
<gene>
    <name evidence="12" type="primary">manB</name>
    <name evidence="12" type="ORF">ASN_2528</name>
</gene>
<dbReference type="InterPro" id="IPR050060">
    <property type="entry name" value="Phosphoglucosamine_mutase"/>
</dbReference>
<accession>A0A0U5EXR8</accession>
<dbReference type="InterPro" id="IPR005843">
    <property type="entry name" value="A-D-PHexomutase_C"/>
</dbReference>
<dbReference type="InterPro" id="IPR005846">
    <property type="entry name" value="A-D-PHexomutase_a/b/a-III"/>
</dbReference>
<dbReference type="EMBL" id="LN606600">
    <property type="protein sequence ID" value="CEF41814.1"/>
    <property type="molecule type" value="Genomic_DNA"/>
</dbReference>
<dbReference type="InterPro" id="IPR016055">
    <property type="entry name" value="A-D-PHexomutase_a/b/a-I/II/III"/>
</dbReference>
<dbReference type="Pfam" id="PF02880">
    <property type="entry name" value="PGM_PMM_III"/>
    <property type="match status" value="1"/>
</dbReference>
<evidence type="ECO:0000256" key="1">
    <source>
        <dbReference type="ARBA" id="ARBA00001946"/>
    </source>
</evidence>
<dbReference type="GO" id="GO:0004615">
    <property type="term" value="F:phosphomannomutase activity"/>
    <property type="evidence" value="ECO:0007669"/>
    <property type="project" value="UniProtKB-EC"/>
</dbReference>
<dbReference type="AlphaFoldDB" id="A0A0U5EXR8"/>
<dbReference type="PROSITE" id="PS00710">
    <property type="entry name" value="PGM_PMM"/>
    <property type="match status" value="1"/>
</dbReference>
<evidence type="ECO:0000256" key="7">
    <source>
        <dbReference type="RuleBase" id="RU004326"/>
    </source>
</evidence>
<dbReference type="PATRIC" id="fig|446692.3.peg.2637"/>
<evidence type="ECO:0000259" key="8">
    <source>
        <dbReference type="Pfam" id="PF00408"/>
    </source>
</evidence>
<comment type="similarity">
    <text evidence="2 7">Belongs to the phosphohexose mutase family.</text>
</comment>
<evidence type="ECO:0000259" key="10">
    <source>
        <dbReference type="Pfam" id="PF02879"/>
    </source>
</evidence>
<keyword evidence="3" id="KW-0597">Phosphoprotein</keyword>
<dbReference type="InterPro" id="IPR005844">
    <property type="entry name" value="A-D-PHexomutase_a/b/a-I"/>
</dbReference>
<organism evidence="12 13">
    <name type="scientific">Acetobacter senegalensis</name>
    <dbReference type="NCBI Taxonomy" id="446692"/>
    <lineage>
        <taxon>Bacteria</taxon>
        <taxon>Pseudomonadati</taxon>
        <taxon>Pseudomonadota</taxon>
        <taxon>Alphaproteobacteria</taxon>
        <taxon>Acetobacterales</taxon>
        <taxon>Acetobacteraceae</taxon>
        <taxon>Acetobacter</taxon>
    </lineage>
</organism>
<dbReference type="GO" id="GO:0000287">
    <property type="term" value="F:magnesium ion binding"/>
    <property type="evidence" value="ECO:0007669"/>
    <property type="project" value="InterPro"/>
</dbReference>
<dbReference type="PANTHER" id="PTHR42946:SF1">
    <property type="entry name" value="PHOSPHOGLUCOMUTASE (ALPHA-D-GLUCOSE-1,6-BISPHOSPHATE-DEPENDENT)"/>
    <property type="match status" value="1"/>
</dbReference>